<gene>
    <name evidence="2" type="ORF">ACFOKA_16900</name>
</gene>
<organism evidence="2 3">
    <name type="scientific">Kordiimonas pumila</name>
    <dbReference type="NCBI Taxonomy" id="2161677"/>
    <lineage>
        <taxon>Bacteria</taxon>
        <taxon>Pseudomonadati</taxon>
        <taxon>Pseudomonadota</taxon>
        <taxon>Alphaproteobacteria</taxon>
        <taxon>Kordiimonadales</taxon>
        <taxon>Kordiimonadaceae</taxon>
        <taxon>Kordiimonas</taxon>
    </lineage>
</organism>
<dbReference type="PANTHER" id="PTHR33490">
    <property type="entry name" value="BLR5614 PROTEIN-RELATED"/>
    <property type="match status" value="1"/>
</dbReference>
<dbReference type="PANTHER" id="PTHR33490:SF6">
    <property type="entry name" value="SLL1049 PROTEIN"/>
    <property type="match status" value="1"/>
</dbReference>
<dbReference type="Proteomes" id="UP001595444">
    <property type="component" value="Unassembled WGS sequence"/>
</dbReference>
<dbReference type="InterPro" id="IPR038765">
    <property type="entry name" value="Papain-like_cys_pep_sf"/>
</dbReference>
<keyword evidence="3" id="KW-1185">Reference proteome</keyword>
<sequence length="264" mass="29037">MNLKITHTTDYVYDAPLHYALQRLRLTPQDGYGQKVLSWQLDLEGANAEVPYEDHMGNITTLISCHGDSHTIRIRVSGEVETIDRTGVVGPHAGFVPLWLYLRQTPLTTPGKGIHKLVKETPPAESLPMLHDLMGRIHKQVIYKIGITTSETTAEEALEHGEGVCQDHSHLFISAARVLGIPARYVSGYMLLEGTAEQAASHAWAEVHIEDLGWVGFDVANNQAPDARYVRIATGLDYSDAAPISGIRLGNAEESLAVSIRIEQ</sequence>
<reference evidence="3" key="1">
    <citation type="journal article" date="2019" name="Int. J. Syst. Evol. Microbiol.">
        <title>The Global Catalogue of Microorganisms (GCM) 10K type strain sequencing project: providing services to taxonomists for standard genome sequencing and annotation.</title>
        <authorList>
            <consortium name="The Broad Institute Genomics Platform"/>
            <consortium name="The Broad Institute Genome Sequencing Center for Infectious Disease"/>
            <person name="Wu L."/>
            <person name="Ma J."/>
        </authorList>
    </citation>
    <scope>NUCLEOTIDE SEQUENCE [LARGE SCALE GENOMIC DNA]</scope>
    <source>
        <strain evidence="3">KCTC 62164</strain>
    </source>
</reference>
<comment type="caution">
    <text evidence="2">The sequence shown here is derived from an EMBL/GenBank/DDBJ whole genome shotgun (WGS) entry which is preliminary data.</text>
</comment>
<dbReference type="Pfam" id="PF08379">
    <property type="entry name" value="Bact_transglu_N"/>
    <property type="match status" value="1"/>
</dbReference>
<name>A0ABV7D9J3_9PROT</name>
<dbReference type="Pfam" id="PF01841">
    <property type="entry name" value="Transglut_core"/>
    <property type="match status" value="1"/>
</dbReference>
<evidence type="ECO:0000259" key="1">
    <source>
        <dbReference type="SMART" id="SM00460"/>
    </source>
</evidence>
<proteinExistence type="predicted"/>
<feature type="domain" description="Transglutaminase-like" evidence="1">
    <location>
        <begin position="157"/>
        <end position="221"/>
    </location>
</feature>
<dbReference type="SUPFAM" id="SSF54001">
    <property type="entry name" value="Cysteine proteinases"/>
    <property type="match status" value="1"/>
</dbReference>
<dbReference type="SMART" id="SM00460">
    <property type="entry name" value="TGc"/>
    <property type="match status" value="1"/>
</dbReference>
<accession>A0ABV7D9J3</accession>
<dbReference type="InterPro" id="IPR002931">
    <property type="entry name" value="Transglutaminase-like"/>
</dbReference>
<dbReference type="InterPro" id="IPR013589">
    <property type="entry name" value="Bac_transglu_N"/>
</dbReference>
<protein>
    <submittedName>
        <fullName evidence="2">Transglutaminase domain-containing protein</fullName>
    </submittedName>
</protein>
<evidence type="ECO:0000313" key="3">
    <source>
        <dbReference type="Proteomes" id="UP001595444"/>
    </source>
</evidence>
<dbReference type="Gene3D" id="3.10.620.30">
    <property type="match status" value="1"/>
</dbReference>
<dbReference type="EMBL" id="JBHRSL010000027">
    <property type="protein sequence ID" value="MFC3053581.1"/>
    <property type="molecule type" value="Genomic_DNA"/>
</dbReference>
<dbReference type="RefSeq" id="WP_194215468.1">
    <property type="nucleotide sequence ID" value="NZ_CP061205.1"/>
</dbReference>
<evidence type="ECO:0000313" key="2">
    <source>
        <dbReference type="EMBL" id="MFC3053581.1"/>
    </source>
</evidence>